<evidence type="ECO:0000313" key="2">
    <source>
        <dbReference type="Proteomes" id="UP000313231"/>
    </source>
</evidence>
<evidence type="ECO:0008006" key="3">
    <source>
        <dbReference type="Google" id="ProtNLM"/>
    </source>
</evidence>
<dbReference type="AlphaFoldDB" id="A0A5C4VNW6"/>
<dbReference type="OrthoDB" id="3787456at2"/>
<dbReference type="Proteomes" id="UP000313231">
    <property type="component" value="Unassembled WGS sequence"/>
</dbReference>
<sequence length="183" mass="19375">MGWEDELFALFDDLEGQAGALYAAERDLEVADRSRAEYQQVTLAGRLMASVGRTVTLGVLGVGTVTGTLERVADGWLLAASGDHDWVVALPAVTTASDVSERSVPEIAWSPLTRLSLASALRRIAEAGEPCLLHLRDGSRHEGLLRRVGADFCELVAGEGRRTVLVSFAALAAAQSQSASRAG</sequence>
<comment type="caution">
    <text evidence="1">The sequence shown here is derived from an EMBL/GenBank/DDBJ whole genome shotgun (WGS) entry which is preliminary data.</text>
</comment>
<dbReference type="EMBL" id="VDMP01000026">
    <property type="protein sequence ID" value="TNM37540.1"/>
    <property type="molecule type" value="Genomic_DNA"/>
</dbReference>
<reference evidence="1 2" key="1">
    <citation type="journal article" date="2016" name="Int. J. Syst. Evol. Microbiol.">
        <title>Nocardioides albidus sp. nov., an actinobacterium isolated from garden soil.</title>
        <authorList>
            <person name="Singh H."/>
            <person name="Du J."/>
            <person name="Trinh H."/>
            <person name="Won K."/>
            <person name="Yang J.E."/>
            <person name="Yin C."/>
            <person name="Kook M."/>
            <person name="Yi T.H."/>
        </authorList>
    </citation>
    <scope>NUCLEOTIDE SEQUENCE [LARGE SCALE GENOMIC DNA]</scope>
    <source>
        <strain evidence="1 2">CCTCC AB 2015297</strain>
    </source>
</reference>
<name>A0A5C4VNW6_9ACTN</name>
<keyword evidence="2" id="KW-1185">Reference proteome</keyword>
<proteinExistence type="predicted"/>
<accession>A0A5C4VNW6</accession>
<protein>
    <recommendedName>
        <fullName evidence="3">Fis family transcriptional regulator</fullName>
    </recommendedName>
</protein>
<evidence type="ECO:0000313" key="1">
    <source>
        <dbReference type="EMBL" id="TNM37540.1"/>
    </source>
</evidence>
<dbReference type="RefSeq" id="WP_139624087.1">
    <property type="nucleotide sequence ID" value="NZ_VDMP01000026.1"/>
</dbReference>
<organism evidence="1 2">
    <name type="scientific">Nocardioides albidus</name>
    <dbReference type="NCBI Taxonomy" id="1517589"/>
    <lineage>
        <taxon>Bacteria</taxon>
        <taxon>Bacillati</taxon>
        <taxon>Actinomycetota</taxon>
        <taxon>Actinomycetes</taxon>
        <taxon>Propionibacteriales</taxon>
        <taxon>Nocardioidaceae</taxon>
        <taxon>Nocardioides</taxon>
    </lineage>
</organism>
<gene>
    <name evidence="1" type="ORF">FHP29_17190</name>
</gene>